<feature type="domain" description="Peptidase S1" evidence="10">
    <location>
        <begin position="26"/>
        <end position="254"/>
    </location>
</feature>
<dbReference type="Gene3D" id="2.40.10.10">
    <property type="entry name" value="Trypsin-like serine proteases"/>
    <property type="match status" value="2"/>
</dbReference>
<keyword evidence="1 9" id="KW-0645">Protease</keyword>
<dbReference type="FunFam" id="2.40.10.10:FF:000028">
    <property type="entry name" value="Serine protease easter"/>
    <property type="match status" value="1"/>
</dbReference>
<evidence type="ECO:0000256" key="4">
    <source>
        <dbReference type="ARBA" id="ARBA00022825"/>
    </source>
</evidence>
<evidence type="ECO:0000256" key="8">
    <source>
        <dbReference type="ARBA" id="ARBA00024195"/>
    </source>
</evidence>
<dbReference type="InterPro" id="IPR043504">
    <property type="entry name" value="Peptidase_S1_PA_chymotrypsin"/>
</dbReference>
<reference evidence="11" key="2">
    <citation type="submission" date="2025-09" db="UniProtKB">
        <authorList>
            <consortium name="Ensembl"/>
        </authorList>
    </citation>
    <scope>IDENTIFICATION</scope>
</reference>
<dbReference type="GO" id="GO:0004252">
    <property type="term" value="F:serine-type endopeptidase activity"/>
    <property type="evidence" value="ECO:0007669"/>
    <property type="project" value="InterPro"/>
</dbReference>
<dbReference type="PANTHER" id="PTHR24271">
    <property type="entry name" value="KALLIKREIN-RELATED"/>
    <property type="match status" value="1"/>
</dbReference>
<dbReference type="PROSITE" id="PS00135">
    <property type="entry name" value="TRYPSIN_SER"/>
    <property type="match status" value="1"/>
</dbReference>
<keyword evidence="6" id="KW-1015">Disulfide bond</keyword>
<evidence type="ECO:0000256" key="7">
    <source>
        <dbReference type="ARBA" id="ARBA00023180"/>
    </source>
</evidence>
<dbReference type="PRINTS" id="PR00722">
    <property type="entry name" value="CHYMOTRYPSIN"/>
</dbReference>
<evidence type="ECO:0000313" key="11">
    <source>
        <dbReference type="Ensembl" id="ENSCSRP00000018209.1"/>
    </source>
</evidence>
<dbReference type="InterPro" id="IPR033116">
    <property type="entry name" value="TRYPSIN_SER"/>
</dbReference>
<keyword evidence="7" id="KW-0325">Glycoprotein</keyword>
<protein>
    <recommendedName>
        <fullName evidence="10">Peptidase S1 domain-containing protein</fullName>
    </recommendedName>
</protein>
<dbReference type="PANTHER" id="PTHR24271:SF81">
    <property type="entry name" value="GRANZYME B"/>
    <property type="match status" value="1"/>
</dbReference>
<dbReference type="FunFam" id="2.40.10.10:FF:000014">
    <property type="entry name" value="Complement factor D"/>
    <property type="match status" value="1"/>
</dbReference>
<keyword evidence="4 9" id="KW-0720">Serine protease</keyword>
<evidence type="ECO:0000256" key="1">
    <source>
        <dbReference type="ARBA" id="ARBA00022670"/>
    </source>
</evidence>
<dbReference type="PROSITE" id="PS00134">
    <property type="entry name" value="TRYPSIN_HIS"/>
    <property type="match status" value="1"/>
</dbReference>
<dbReference type="SMART" id="SM00020">
    <property type="entry name" value="Tryp_SPc"/>
    <property type="match status" value="1"/>
</dbReference>
<dbReference type="CDD" id="cd00190">
    <property type="entry name" value="Tryp_SPc"/>
    <property type="match status" value="1"/>
</dbReference>
<keyword evidence="12" id="KW-1185">Reference proteome</keyword>
<dbReference type="GO" id="GO:0006508">
    <property type="term" value="P:proteolysis"/>
    <property type="evidence" value="ECO:0007669"/>
    <property type="project" value="UniProtKB-KW"/>
</dbReference>
<proteinExistence type="inferred from homology"/>
<dbReference type="Proteomes" id="UP000694403">
    <property type="component" value="Unplaced"/>
</dbReference>
<keyword evidence="5" id="KW-0865">Zymogen</keyword>
<evidence type="ECO:0000256" key="3">
    <source>
        <dbReference type="ARBA" id="ARBA00022801"/>
    </source>
</evidence>
<dbReference type="Ensembl" id="ENSCSRT00000019052.1">
    <property type="protein sequence ID" value="ENSCSRP00000018209.1"/>
    <property type="gene ID" value="ENSCSRG00000013828.1"/>
</dbReference>
<dbReference type="GO" id="GO:0005737">
    <property type="term" value="C:cytoplasm"/>
    <property type="evidence" value="ECO:0007669"/>
    <property type="project" value="TreeGrafter"/>
</dbReference>
<reference evidence="11" key="1">
    <citation type="submission" date="2025-08" db="UniProtKB">
        <authorList>
            <consortium name="Ensembl"/>
        </authorList>
    </citation>
    <scope>IDENTIFICATION</scope>
</reference>
<accession>A0A8C3SPJ8</accession>
<evidence type="ECO:0000256" key="6">
    <source>
        <dbReference type="ARBA" id="ARBA00023157"/>
    </source>
</evidence>
<evidence type="ECO:0000256" key="5">
    <source>
        <dbReference type="ARBA" id="ARBA00023145"/>
    </source>
</evidence>
<evidence type="ECO:0000256" key="9">
    <source>
        <dbReference type="RuleBase" id="RU363034"/>
    </source>
</evidence>
<dbReference type="Pfam" id="PF00089">
    <property type="entry name" value="Trypsin"/>
    <property type="match status" value="1"/>
</dbReference>
<organism evidence="11 12">
    <name type="scientific">Chelydra serpentina</name>
    <name type="common">Snapping turtle</name>
    <name type="synonym">Testudo serpentina</name>
    <dbReference type="NCBI Taxonomy" id="8475"/>
    <lineage>
        <taxon>Eukaryota</taxon>
        <taxon>Metazoa</taxon>
        <taxon>Chordata</taxon>
        <taxon>Craniata</taxon>
        <taxon>Vertebrata</taxon>
        <taxon>Euteleostomi</taxon>
        <taxon>Archelosauria</taxon>
        <taxon>Testudinata</taxon>
        <taxon>Testudines</taxon>
        <taxon>Cryptodira</taxon>
        <taxon>Durocryptodira</taxon>
        <taxon>Americhelydia</taxon>
        <taxon>Chelydroidea</taxon>
        <taxon>Chelydridae</taxon>
        <taxon>Chelydra</taxon>
    </lineage>
</organism>
<sequence>QAAITDPLLVRRWGSLYEPGVPPGEIIGGWEAKPHSRPYMAYLEIQRGNNISFCGGFLVSENFVLTAAHCNGDKITVSLGAHNIKKQERSQQKITARRQIPHPEFNGETANNDIMLLQLERKARLNKYVRRIPLPLPRQRVRPGTVCNVAGWGRTSADHELSSDTLREVDVVVMQDAACPRNPFGIYCNYNAATMICVGDPEKGKSSFKGDSGGPLVCQGTAQGIVSWGSKEGTPPAVYTKVSTFIPWIRTTMRRPQP</sequence>
<name>A0A8C3SPJ8_CHESE</name>
<dbReference type="InterPro" id="IPR009003">
    <property type="entry name" value="Peptidase_S1_PA"/>
</dbReference>
<evidence type="ECO:0000259" key="10">
    <source>
        <dbReference type="PROSITE" id="PS50240"/>
    </source>
</evidence>
<comment type="similarity">
    <text evidence="8">Belongs to the peptidase S1 family. CLIP subfamily.</text>
</comment>
<keyword evidence="3 9" id="KW-0378">Hydrolase</keyword>
<dbReference type="InterPro" id="IPR001254">
    <property type="entry name" value="Trypsin_dom"/>
</dbReference>
<evidence type="ECO:0000256" key="2">
    <source>
        <dbReference type="ARBA" id="ARBA00022729"/>
    </source>
</evidence>
<keyword evidence="2" id="KW-0732">Signal</keyword>
<dbReference type="PROSITE" id="PS50240">
    <property type="entry name" value="TRYPSIN_DOM"/>
    <property type="match status" value="1"/>
</dbReference>
<dbReference type="SUPFAM" id="SSF50494">
    <property type="entry name" value="Trypsin-like serine proteases"/>
    <property type="match status" value="1"/>
</dbReference>
<dbReference type="AlphaFoldDB" id="A0A8C3SPJ8"/>
<dbReference type="InterPro" id="IPR018114">
    <property type="entry name" value="TRYPSIN_HIS"/>
</dbReference>
<evidence type="ECO:0000313" key="12">
    <source>
        <dbReference type="Proteomes" id="UP000694403"/>
    </source>
</evidence>
<dbReference type="InterPro" id="IPR001314">
    <property type="entry name" value="Peptidase_S1A"/>
</dbReference>